<evidence type="ECO:0000256" key="1">
    <source>
        <dbReference type="ARBA" id="ARBA00004141"/>
    </source>
</evidence>
<feature type="domain" description="Ionotropic glutamate receptor L-glutamate and glycine-binding" evidence="11">
    <location>
        <begin position="175"/>
        <end position="272"/>
    </location>
</feature>
<evidence type="ECO:0000256" key="5">
    <source>
        <dbReference type="ARBA" id="ARBA00023065"/>
    </source>
</evidence>
<evidence type="ECO:0000259" key="11">
    <source>
        <dbReference type="Pfam" id="PF10613"/>
    </source>
</evidence>
<evidence type="ECO:0000256" key="2">
    <source>
        <dbReference type="ARBA" id="ARBA00022448"/>
    </source>
</evidence>
<reference evidence="12" key="1">
    <citation type="submission" date="2020-08" db="EMBL/GenBank/DDBJ databases">
        <title>Multicomponent nature underlies the extraordinary mechanical properties of spider dragline silk.</title>
        <authorList>
            <person name="Kono N."/>
            <person name="Nakamura H."/>
            <person name="Mori M."/>
            <person name="Yoshida Y."/>
            <person name="Ohtoshi R."/>
            <person name="Malay A.D."/>
            <person name="Moran D.A.P."/>
            <person name="Tomita M."/>
            <person name="Numata K."/>
            <person name="Arakawa K."/>
        </authorList>
    </citation>
    <scope>NUCLEOTIDE SEQUENCE</scope>
</reference>
<name>A0A8X7BM43_TRICX</name>
<dbReference type="GO" id="GO:0003676">
    <property type="term" value="F:nucleic acid binding"/>
    <property type="evidence" value="ECO:0007669"/>
    <property type="project" value="InterPro"/>
</dbReference>
<dbReference type="Proteomes" id="UP000887159">
    <property type="component" value="Unassembled WGS sequence"/>
</dbReference>
<dbReference type="Gene3D" id="3.40.190.10">
    <property type="entry name" value="Periplasmic binding protein-like II"/>
    <property type="match status" value="1"/>
</dbReference>
<dbReference type="AlphaFoldDB" id="A0A8X7BM43"/>
<evidence type="ECO:0000256" key="6">
    <source>
        <dbReference type="ARBA" id="ARBA00023136"/>
    </source>
</evidence>
<evidence type="ECO:0000256" key="3">
    <source>
        <dbReference type="ARBA" id="ARBA00022692"/>
    </source>
</evidence>
<keyword evidence="8" id="KW-0325">Glycoprotein</keyword>
<dbReference type="PANTHER" id="PTHR47326">
    <property type="entry name" value="TRANSPOSABLE ELEMENT TC3 TRANSPOSASE-LIKE PROTEIN"/>
    <property type="match status" value="1"/>
</dbReference>
<accession>A0A8X7BM43</accession>
<dbReference type="InterPro" id="IPR036397">
    <property type="entry name" value="RNaseH_sf"/>
</dbReference>
<dbReference type="Pfam" id="PF10613">
    <property type="entry name" value="Lig_chan-Glu_bd"/>
    <property type="match status" value="1"/>
</dbReference>
<dbReference type="GO" id="GO:0016020">
    <property type="term" value="C:membrane"/>
    <property type="evidence" value="ECO:0007669"/>
    <property type="project" value="UniProtKB-SubCell"/>
</dbReference>
<keyword evidence="9" id="KW-1071">Ligand-gated ion channel</keyword>
<keyword evidence="10" id="KW-0407">Ion channel</keyword>
<evidence type="ECO:0000313" key="13">
    <source>
        <dbReference type="Proteomes" id="UP000887159"/>
    </source>
</evidence>
<keyword evidence="5" id="KW-0406">Ion transport</keyword>
<dbReference type="EMBL" id="BMAU01021435">
    <property type="protein sequence ID" value="GFY36168.1"/>
    <property type="molecule type" value="Genomic_DNA"/>
</dbReference>
<gene>
    <name evidence="12" type="primary">AVEN_154023_1</name>
    <name evidence="12" type="ORF">TNCV_4845401</name>
</gene>
<evidence type="ECO:0000256" key="4">
    <source>
        <dbReference type="ARBA" id="ARBA00022989"/>
    </source>
</evidence>
<keyword evidence="13" id="KW-1185">Reference proteome</keyword>
<keyword evidence="6" id="KW-0472">Membrane</keyword>
<evidence type="ECO:0000256" key="8">
    <source>
        <dbReference type="ARBA" id="ARBA00023180"/>
    </source>
</evidence>
<evidence type="ECO:0000256" key="9">
    <source>
        <dbReference type="ARBA" id="ARBA00023286"/>
    </source>
</evidence>
<proteinExistence type="predicted"/>
<dbReference type="GO" id="GO:0015276">
    <property type="term" value="F:ligand-gated monoatomic ion channel activity"/>
    <property type="evidence" value="ECO:0007669"/>
    <property type="project" value="InterPro"/>
</dbReference>
<protein>
    <submittedName>
        <fullName evidence="12">Lig_chan-Glu_bd domain-containing protein</fullName>
    </submittedName>
</protein>
<evidence type="ECO:0000313" key="12">
    <source>
        <dbReference type="EMBL" id="GFY36168.1"/>
    </source>
</evidence>
<dbReference type="PANTHER" id="PTHR47326:SF1">
    <property type="entry name" value="HTH PSQ-TYPE DOMAIN-CONTAINING PROTEIN"/>
    <property type="match status" value="1"/>
</dbReference>
<evidence type="ECO:0000256" key="7">
    <source>
        <dbReference type="ARBA" id="ARBA00023170"/>
    </source>
</evidence>
<keyword evidence="3" id="KW-0812">Transmembrane</keyword>
<comment type="subcellular location">
    <subcellularLocation>
        <location evidence="1">Membrane</location>
        <topology evidence="1">Multi-pass membrane protein</topology>
    </subcellularLocation>
</comment>
<dbReference type="InterPro" id="IPR019594">
    <property type="entry name" value="Glu/Gly-bd"/>
</dbReference>
<organism evidence="12 13">
    <name type="scientific">Trichonephila clavipes</name>
    <name type="common">Golden silk orbweaver</name>
    <name type="synonym">Nephila clavipes</name>
    <dbReference type="NCBI Taxonomy" id="2585209"/>
    <lineage>
        <taxon>Eukaryota</taxon>
        <taxon>Metazoa</taxon>
        <taxon>Ecdysozoa</taxon>
        <taxon>Arthropoda</taxon>
        <taxon>Chelicerata</taxon>
        <taxon>Arachnida</taxon>
        <taxon>Araneae</taxon>
        <taxon>Araneomorphae</taxon>
        <taxon>Entelegynae</taxon>
        <taxon>Araneoidea</taxon>
        <taxon>Nephilidae</taxon>
        <taxon>Trichonephila</taxon>
    </lineage>
</organism>
<comment type="caution">
    <text evidence="12">The sequence shown here is derived from an EMBL/GenBank/DDBJ whole genome shotgun (WGS) entry which is preliminary data.</text>
</comment>
<dbReference type="SUPFAM" id="SSF53850">
    <property type="entry name" value="Periplasmic binding protein-like II"/>
    <property type="match status" value="1"/>
</dbReference>
<keyword evidence="2" id="KW-0813">Transport</keyword>
<dbReference type="Gene3D" id="3.30.420.10">
    <property type="entry name" value="Ribonuclease H-like superfamily/Ribonuclease H"/>
    <property type="match status" value="1"/>
</dbReference>
<evidence type="ECO:0000256" key="10">
    <source>
        <dbReference type="ARBA" id="ARBA00023303"/>
    </source>
</evidence>
<sequence length="311" mass="35787">MITNFFIPELNNHDVQELWLEQDGSTCYTARATIDLLKDTFGDRLISRFGPVKWPPRSCDLTPLDYFLWSYEKSLVYADNHKRLTIWKTTFAVLLPIYGHKCWKKSSKIGRPDWITSEPAERETWSLFGPSLTPFGNCNVTDHLGDWNVLNGFKKIRQPDRTITNFGNRTFRSAVVDEHPFYSKTKDGYDGIEYHLMNTLKSRLNFRVIMTNNSDGEFGRQLSDGSWTGYVGLITVGEALFSLATLSISIRRMKAVDFSTPYLFGKIGFVVMNPALEARKLVLIKPLKPEVRKLNSPKCQELTSRNFLNNY</sequence>
<keyword evidence="7" id="KW-0675">Receptor</keyword>
<keyword evidence="4" id="KW-1133">Transmembrane helix</keyword>